<dbReference type="InterPro" id="IPR016024">
    <property type="entry name" value="ARM-type_fold"/>
</dbReference>
<name>A0A2T7BH84_9BACT</name>
<keyword evidence="1" id="KW-0812">Transmembrane</keyword>
<evidence type="ECO:0000256" key="1">
    <source>
        <dbReference type="SAM" id="Phobius"/>
    </source>
</evidence>
<organism evidence="2 3">
    <name type="scientific">Chitinophaga parva</name>
    <dbReference type="NCBI Taxonomy" id="2169414"/>
    <lineage>
        <taxon>Bacteria</taxon>
        <taxon>Pseudomonadati</taxon>
        <taxon>Bacteroidota</taxon>
        <taxon>Chitinophagia</taxon>
        <taxon>Chitinophagales</taxon>
        <taxon>Chitinophagaceae</taxon>
        <taxon>Chitinophaga</taxon>
    </lineage>
</organism>
<comment type="caution">
    <text evidence="2">The sequence shown here is derived from an EMBL/GenBank/DDBJ whole genome shotgun (WGS) entry which is preliminary data.</text>
</comment>
<dbReference type="EMBL" id="QCYK01000002">
    <property type="protein sequence ID" value="PUZ25646.1"/>
    <property type="molecule type" value="Genomic_DNA"/>
</dbReference>
<keyword evidence="3" id="KW-1185">Reference proteome</keyword>
<evidence type="ECO:0000313" key="2">
    <source>
        <dbReference type="EMBL" id="PUZ25646.1"/>
    </source>
</evidence>
<proteinExistence type="predicted"/>
<dbReference type="AlphaFoldDB" id="A0A2T7BH84"/>
<keyword evidence="1" id="KW-1133">Transmembrane helix</keyword>
<feature type="transmembrane region" description="Helical" evidence="1">
    <location>
        <begin position="6"/>
        <end position="26"/>
    </location>
</feature>
<keyword evidence="1" id="KW-0472">Membrane</keyword>
<gene>
    <name evidence="2" type="ORF">DCC81_15355</name>
</gene>
<reference evidence="2 3" key="1">
    <citation type="submission" date="2018-04" db="EMBL/GenBank/DDBJ databases">
        <title>Chitinophaga fuyangensis sp. nov., isolated from soil in a chemical factory.</title>
        <authorList>
            <person name="Chen K."/>
        </authorList>
    </citation>
    <scope>NUCLEOTIDE SEQUENCE [LARGE SCALE GENOMIC DNA]</scope>
    <source>
        <strain evidence="2 3">LY-1</strain>
    </source>
</reference>
<protein>
    <recommendedName>
        <fullName evidence="4">HEAT repeat domain-containing protein</fullName>
    </recommendedName>
</protein>
<accession>A0A2T7BH84</accession>
<dbReference type="Gene3D" id="1.25.10.10">
    <property type="entry name" value="Leucine-rich Repeat Variant"/>
    <property type="match status" value="1"/>
</dbReference>
<dbReference type="SUPFAM" id="SSF48371">
    <property type="entry name" value="ARM repeat"/>
    <property type="match status" value="1"/>
</dbReference>
<dbReference type="Proteomes" id="UP000244450">
    <property type="component" value="Unassembled WGS sequence"/>
</dbReference>
<evidence type="ECO:0008006" key="4">
    <source>
        <dbReference type="Google" id="ProtNLM"/>
    </source>
</evidence>
<sequence>MVIHIAGVFIFVAVSFTVTAYITILYNRFRGNRQDRLQAKVRPLIDELIVQHILANPDIQGQEAADMMELPLEPFQIPLFEKHWARQALIDRIIDYRKNVRGVLGDLLRSLYIQLDLERESFNKMKSRHWEMKVQALNEFTEMDIHIADVNILPLTNHRNRELRAAARHAYIKLSKNEPFKFFDITTEPLLMWDQVELFKIITTTQSIGIPNFARWVTYSNNKSVVDFCLKLIVHYKQVEAMPAVIKLLDTKDHFLRAAAINCLGKMRYEPAADQLVYIFSSQPLNCQVEILKALGRMRSAEYMEFLKKEFLYATDFELRKHAAKSIVKNMAITGPLVDELLQTANRDNLVILKHVMNPLIKF</sequence>
<evidence type="ECO:0000313" key="3">
    <source>
        <dbReference type="Proteomes" id="UP000244450"/>
    </source>
</evidence>
<dbReference type="InterPro" id="IPR011989">
    <property type="entry name" value="ARM-like"/>
</dbReference>